<dbReference type="InterPro" id="IPR005000">
    <property type="entry name" value="Aldolase/citrate-lyase_domain"/>
</dbReference>
<dbReference type="Gene3D" id="3.20.20.60">
    <property type="entry name" value="Phosphoenolpyruvate-binding domains"/>
    <property type="match status" value="1"/>
</dbReference>
<name>U2QRX7_EUBRA</name>
<evidence type="ECO:0000256" key="3">
    <source>
        <dbReference type="ARBA" id="ARBA00022842"/>
    </source>
</evidence>
<keyword evidence="7" id="KW-0456">Lyase</keyword>
<dbReference type="HOGENOM" id="CLU_044864_0_1_9"/>
<dbReference type="InterPro" id="IPR015813">
    <property type="entry name" value="Pyrv/PenolPyrv_kinase-like_dom"/>
</dbReference>
<evidence type="ECO:0000313" key="7">
    <source>
        <dbReference type="EMBL" id="ERK41472.1"/>
    </source>
</evidence>
<dbReference type="eggNOG" id="COG2301">
    <property type="taxonomic scope" value="Bacteria"/>
</dbReference>
<dbReference type="Pfam" id="PF03328">
    <property type="entry name" value="HpcH_HpaI"/>
    <property type="match status" value="1"/>
</dbReference>
<keyword evidence="8" id="KW-1185">Reference proteome</keyword>
<dbReference type="PATRIC" id="fig|1256908.3.peg.2947"/>
<dbReference type="GO" id="GO:0000287">
    <property type="term" value="F:magnesium ion binding"/>
    <property type="evidence" value="ECO:0007669"/>
    <property type="project" value="TreeGrafter"/>
</dbReference>
<dbReference type="GO" id="GO:0016829">
    <property type="term" value="F:lyase activity"/>
    <property type="evidence" value="ECO:0007669"/>
    <property type="project" value="UniProtKB-KW"/>
</dbReference>
<dbReference type="AlphaFoldDB" id="U2QRX7"/>
<feature type="domain" description="HpcH/HpaI aldolase/citrate lyase" evidence="6">
    <location>
        <begin position="12"/>
        <end position="231"/>
    </location>
</feature>
<feature type="binding site" evidence="4">
    <location>
        <position position="136"/>
    </location>
    <ligand>
        <name>substrate</name>
    </ligand>
</feature>
<protein>
    <submittedName>
        <fullName evidence="7">HpcH/HpaI aldolase/citrate lyase family protein</fullName>
    </submittedName>
</protein>
<dbReference type="InterPro" id="IPR011206">
    <property type="entry name" value="Citrate_lyase_beta/mcl1/mcl2"/>
</dbReference>
<dbReference type="EMBL" id="AWVJ01000192">
    <property type="protein sequence ID" value="ERK41472.1"/>
    <property type="molecule type" value="Genomic_DNA"/>
</dbReference>
<evidence type="ECO:0000256" key="5">
    <source>
        <dbReference type="PIRSR" id="PIRSR015582-2"/>
    </source>
</evidence>
<comment type="cofactor">
    <cofactor evidence="1">
        <name>Mg(2+)</name>
        <dbReference type="ChEBI" id="CHEBI:18420"/>
    </cofactor>
</comment>
<sequence length="306" mass="33375">MNLGGSKMAVRRTDLYLPANSEKFILKAPTLGADVITLDMEDAVPPAEKETARKMVRQHIKAMSVHGSEAWVRINAWDTGLTMDDLNAVVIDGLDGITLPKCSGADDVKRLDFIVTDLEEKRGLPVGKIKLAILIETAIGVMNVDEAVFASDRLVAVIFGAVDYTRDMRVTRTDTAEEQIYARAKIGVAARAAGLVAEDAPFPSYKDDAAFEYNTKTGAQLGFEGRQIIHPSQIPIAERVYSPDPERVAWARKVTKAFEEEGIAKGSASVPVDGQMVDTPVYINAKNVLERAEEVMKKDALKASLK</sequence>
<dbReference type="SUPFAM" id="SSF51621">
    <property type="entry name" value="Phosphoenolpyruvate/pyruvate domain"/>
    <property type="match status" value="1"/>
</dbReference>
<reference evidence="7 8" key="1">
    <citation type="submission" date="2013-06" db="EMBL/GenBank/DDBJ databases">
        <authorList>
            <person name="Weinstock G."/>
            <person name="Sodergren E."/>
            <person name="Lobos E.A."/>
            <person name="Fulton L."/>
            <person name="Fulton R."/>
            <person name="Courtney L."/>
            <person name="Fronick C."/>
            <person name="O'Laughlin M."/>
            <person name="Godfrey J."/>
            <person name="Wilson R.M."/>
            <person name="Miner T."/>
            <person name="Farmer C."/>
            <person name="Delehaunty K."/>
            <person name="Cordes M."/>
            <person name="Minx P."/>
            <person name="Tomlinson C."/>
            <person name="Chen J."/>
            <person name="Wollam A."/>
            <person name="Pepin K.H."/>
            <person name="Bhonagiri V."/>
            <person name="Zhang X."/>
            <person name="Warren W."/>
            <person name="Mitreva M."/>
            <person name="Mardis E.R."/>
            <person name="Wilson R.K."/>
        </authorList>
    </citation>
    <scope>NUCLEOTIDE SEQUENCE [LARGE SCALE GENOMIC DNA]</scope>
    <source>
        <strain evidence="7 8">ATCC 29099</strain>
    </source>
</reference>
<feature type="binding site" evidence="4">
    <location>
        <position position="73"/>
    </location>
    <ligand>
        <name>substrate</name>
    </ligand>
</feature>
<dbReference type="InterPro" id="IPR040442">
    <property type="entry name" value="Pyrv_kinase-like_dom_sf"/>
</dbReference>
<gene>
    <name evidence="7" type="ORF">HMPREF0373_03217</name>
</gene>
<evidence type="ECO:0000259" key="6">
    <source>
        <dbReference type="Pfam" id="PF03328"/>
    </source>
</evidence>
<accession>U2QRX7</accession>
<dbReference type="PIRSF" id="PIRSF015582">
    <property type="entry name" value="Cit_lyase_B"/>
    <property type="match status" value="1"/>
</dbReference>
<organism evidence="7 8">
    <name type="scientific">Eubacterium ramulus ATCC 29099</name>
    <dbReference type="NCBI Taxonomy" id="1256908"/>
    <lineage>
        <taxon>Bacteria</taxon>
        <taxon>Bacillati</taxon>
        <taxon>Bacillota</taxon>
        <taxon>Clostridia</taxon>
        <taxon>Eubacteriales</taxon>
        <taxon>Eubacteriaceae</taxon>
        <taxon>Eubacterium</taxon>
    </lineage>
</organism>
<keyword evidence="3 5" id="KW-0460">Magnesium</keyword>
<feature type="binding site" evidence="5">
    <location>
        <position position="136"/>
    </location>
    <ligand>
        <name>Mg(2+)</name>
        <dbReference type="ChEBI" id="CHEBI:18420"/>
    </ligand>
</feature>
<evidence type="ECO:0000256" key="4">
    <source>
        <dbReference type="PIRSR" id="PIRSR015582-1"/>
    </source>
</evidence>
<dbReference type="PANTHER" id="PTHR32308:SF0">
    <property type="entry name" value="HPCH_HPAI ALDOLASE_CITRATE LYASE DOMAIN-CONTAINING PROTEIN"/>
    <property type="match status" value="1"/>
</dbReference>
<evidence type="ECO:0000256" key="1">
    <source>
        <dbReference type="ARBA" id="ARBA00001946"/>
    </source>
</evidence>
<dbReference type="PANTHER" id="PTHR32308">
    <property type="entry name" value="LYASE BETA SUBUNIT, PUTATIVE (AFU_ORTHOLOGUE AFUA_4G13030)-RELATED"/>
    <property type="match status" value="1"/>
</dbReference>
<evidence type="ECO:0000313" key="8">
    <source>
        <dbReference type="Proteomes" id="UP000016608"/>
    </source>
</evidence>
<evidence type="ECO:0000256" key="2">
    <source>
        <dbReference type="ARBA" id="ARBA00022723"/>
    </source>
</evidence>
<feature type="binding site" evidence="5">
    <location>
        <position position="163"/>
    </location>
    <ligand>
        <name>Mg(2+)</name>
        <dbReference type="ChEBI" id="CHEBI:18420"/>
    </ligand>
</feature>
<keyword evidence="2 5" id="KW-0479">Metal-binding</keyword>
<proteinExistence type="predicted"/>
<dbReference type="GO" id="GO:0006107">
    <property type="term" value="P:oxaloacetate metabolic process"/>
    <property type="evidence" value="ECO:0007669"/>
    <property type="project" value="TreeGrafter"/>
</dbReference>
<dbReference type="Proteomes" id="UP000016608">
    <property type="component" value="Unassembled WGS sequence"/>
</dbReference>
<comment type="caution">
    <text evidence="7">The sequence shown here is derived from an EMBL/GenBank/DDBJ whole genome shotgun (WGS) entry which is preliminary data.</text>
</comment>